<evidence type="ECO:0000313" key="2">
    <source>
        <dbReference type="Proteomes" id="UP000887572"/>
    </source>
</evidence>
<protein>
    <submittedName>
        <fullName evidence="3">Uncharacterized protein</fullName>
    </submittedName>
</protein>
<sequence>MLLVASIFRGFTIPNIEAPPADPSTTIGGVGDGLFEKKCNYLTIVPPGAEQANPSLPEITLVLLNAQHVAPAEAADKNGNDADAEVKELRLKVEQMAQEMGQQKEYVSQLETKNLLLENENNGETTLEANATSIDSACQKEELQRGPNPLFMIIVFGSVGFGVFNLLVQYINIRCPPKDNPKWNTVFVGIRYSSIAHNCFVSTVSLYAFTNQSFSIATIVVATILCFTAQTLQKLSISCRYLLWSFRRFVPVCWH</sequence>
<keyword evidence="1" id="KW-0812">Transmembrane</keyword>
<keyword evidence="1" id="KW-1133">Transmembrane helix</keyword>
<reference evidence="3" key="1">
    <citation type="submission" date="2022-11" db="UniProtKB">
        <authorList>
            <consortium name="WormBaseParasite"/>
        </authorList>
    </citation>
    <scope>IDENTIFICATION</scope>
</reference>
<dbReference type="Proteomes" id="UP000887572">
    <property type="component" value="Unplaced"/>
</dbReference>
<evidence type="ECO:0000256" key="1">
    <source>
        <dbReference type="SAM" id="Phobius"/>
    </source>
</evidence>
<proteinExistence type="predicted"/>
<feature type="transmembrane region" description="Helical" evidence="1">
    <location>
        <begin position="183"/>
        <end position="208"/>
    </location>
</feature>
<evidence type="ECO:0000313" key="3">
    <source>
        <dbReference type="WBParaSite" id="Gr19_v10_g10230.t1"/>
    </source>
</evidence>
<accession>A0A914GQG7</accession>
<organism evidence="2 3">
    <name type="scientific">Globodera rostochiensis</name>
    <name type="common">Golden nematode worm</name>
    <name type="synonym">Heterodera rostochiensis</name>
    <dbReference type="NCBI Taxonomy" id="31243"/>
    <lineage>
        <taxon>Eukaryota</taxon>
        <taxon>Metazoa</taxon>
        <taxon>Ecdysozoa</taxon>
        <taxon>Nematoda</taxon>
        <taxon>Chromadorea</taxon>
        <taxon>Rhabditida</taxon>
        <taxon>Tylenchina</taxon>
        <taxon>Tylenchomorpha</taxon>
        <taxon>Tylenchoidea</taxon>
        <taxon>Heteroderidae</taxon>
        <taxon>Heteroderinae</taxon>
        <taxon>Globodera</taxon>
    </lineage>
</organism>
<keyword evidence="1" id="KW-0472">Membrane</keyword>
<name>A0A914GQG7_GLORO</name>
<dbReference type="AlphaFoldDB" id="A0A914GQG7"/>
<feature type="transmembrane region" description="Helical" evidence="1">
    <location>
        <begin position="214"/>
        <end position="232"/>
    </location>
</feature>
<keyword evidence="2" id="KW-1185">Reference proteome</keyword>
<dbReference type="WBParaSite" id="Gr19_v10_g10230.t1">
    <property type="protein sequence ID" value="Gr19_v10_g10230.t1"/>
    <property type="gene ID" value="Gr19_v10_g10230"/>
</dbReference>
<feature type="transmembrane region" description="Helical" evidence="1">
    <location>
        <begin position="150"/>
        <end position="171"/>
    </location>
</feature>